<accession>A0ABW5SPB7</accession>
<name>A0ABW5SPB7_9BACL</name>
<sequence length="190" mass="21438">MMNRKKVYIIHGYGASPTNHWFPWLSETLSEKEISADILKMPTPLAPKVNEWLDYLSENAVINSNTFFVAHSLGCISLLKYLHQSGLKTQIGGIVLVSGFLKSLPILPEIDEFVQEQPDYNQIIQIAKKRAVIAAKDDNIVPFSYSKELSDKIQADFYAVEKGGHFLDTEGFITLPIVHDILSRMIEDTI</sequence>
<proteinExistence type="predicted"/>
<dbReference type="GO" id="GO:0016787">
    <property type="term" value="F:hydrolase activity"/>
    <property type="evidence" value="ECO:0007669"/>
    <property type="project" value="UniProtKB-KW"/>
</dbReference>
<dbReference type="PANTHER" id="PTHR15394">
    <property type="entry name" value="SERINE HYDROLASE RBBP9"/>
    <property type="match status" value="1"/>
</dbReference>
<dbReference type="Gene3D" id="3.40.50.1820">
    <property type="entry name" value="alpha/beta hydrolase"/>
    <property type="match status" value="1"/>
</dbReference>
<comment type="caution">
    <text evidence="1">The sequence shown here is derived from an EMBL/GenBank/DDBJ whole genome shotgun (WGS) entry which is preliminary data.</text>
</comment>
<protein>
    <submittedName>
        <fullName evidence="1">RBBP9/YdeN family alpha/beta hydrolase</fullName>
    </submittedName>
</protein>
<organism evidence="1 2">
    <name type="scientific">Paenibacillus shunpengii</name>
    <dbReference type="NCBI Taxonomy" id="2054424"/>
    <lineage>
        <taxon>Bacteria</taxon>
        <taxon>Bacillati</taxon>
        <taxon>Bacillota</taxon>
        <taxon>Bacilli</taxon>
        <taxon>Bacillales</taxon>
        <taxon>Paenibacillaceae</taxon>
        <taxon>Paenibacillus</taxon>
    </lineage>
</organism>
<reference evidence="2" key="1">
    <citation type="journal article" date="2019" name="Int. J. Syst. Evol. Microbiol.">
        <title>The Global Catalogue of Microorganisms (GCM) 10K type strain sequencing project: providing services to taxonomists for standard genome sequencing and annotation.</title>
        <authorList>
            <consortium name="The Broad Institute Genomics Platform"/>
            <consortium name="The Broad Institute Genome Sequencing Center for Infectious Disease"/>
            <person name="Wu L."/>
            <person name="Ma J."/>
        </authorList>
    </citation>
    <scope>NUCLEOTIDE SEQUENCE [LARGE SCALE GENOMIC DNA]</scope>
    <source>
        <strain evidence="2">KCTC 33849</strain>
    </source>
</reference>
<keyword evidence="1" id="KW-0378">Hydrolase</keyword>
<dbReference type="SUPFAM" id="SSF53474">
    <property type="entry name" value="alpha/beta-Hydrolases"/>
    <property type="match status" value="1"/>
</dbReference>
<dbReference type="InterPro" id="IPR029058">
    <property type="entry name" value="AB_hydrolase_fold"/>
</dbReference>
<dbReference type="PANTHER" id="PTHR15394:SF3">
    <property type="entry name" value="SERINE HYDROLASE RBBP9"/>
    <property type="match status" value="1"/>
</dbReference>
<dbReference type="InterPro" id="IPR010662">
    <property type="entry name" value="RBBP9/YdeN"/>
</dbReference>
<dbReference type="Proteomes" id="UP001597540">
    <property type="component" value="Unassembled WGS sequence"/>
</dbReference>
<evidence type="ECO:0000313" key="1">
    <source>
        <dbReference type="EMBL" id="MFD2700657.1"/>
    </source>
</evidence>
<dbReference type="Pfam" id="PF06821">
    <property type="entry name" value="Ser_hydrolase"/>
    <property type="match status" value="1"/>
</dbReference>
<keyword evidence="2" id="KW-1185">Reference proteome</keyword>
<gene>
    <name evidence="1" type="ORF">ACFSVM_09250</name>
</gene>
<evidence type="ECO:0000313" key="2">
    <source>
        <dbReference type="Proteomes" id="UP001597540"/>
    </source>
</evidence>
<dbReference type="RefSeq" id="WP_379261632.1">
    <property type="nucleotide sequence ID" value="NZ_JBHUMJ010000002.1"/>
</dbReference>
<dbReference type="EMBL" id="JBHUMJ010000002">
    <property type="protein sequence ID" value="MFD2700657.1"/>
    <property type="molecule type" value="Genomic_DNA"/>
</dbReference>